<dbReference type="SUPFAM" id="SSF54909">
    <property type="entry name" value="Dimeric alpha+beta barrel"/>
    <property type="match status" value="1"/>
</dbReference>
<dbReference type="PANTHER" id="PTHR34389">
    <property type="entry name" value="L-RHAMNOSE MUTAROTASE"/>
    <property type="match status" value="1"/>
</dbReference>
<sequence length="121" mass="13375">MGADATSGIAGLVQLGADVTSTRAAFLLHVKPERLAEYVEVHQRVWPEMLEALSRHGWRNYTLFLREEDGLVVGYFEADDVDAAQAAMGADPVNSAWQAEMAQYFVEGSVQEALLPYFRLA</sequence>
<proteinExistence type="predicted"/>
<keyword evidence="2" id="KW-1185">Reference proteome</keyword>
<dbReference type="EMBL" id="BMXK01000001">
    <property type="protein sequence ID" value="GHD00169.1"/>
    <property type="molecule type" value="Genomic_DNA"/>
</dbReference>
<evidence type="ECO:0000313" key="2">
    <source>
        <dbReference type="Proteomes" id="UP000642819"/>
    </source>
</evidence>
<dbReference type="RefSeq" id="WP_189348338.1">
    <property type="nucleotide sequence ID" value="NZ_BMXK01000001.1"/>
</dbReference>
<comment type="caution">
    <text evidence="1">The sequence shown here is derived from an EMBL/GenBank/DDBJ whole genome shotgun (WGS) entry which is preliminary data.</text>
</comment>
<dbReference type="InterPro" id="IPR011008">
    <property type="entry name" value="Dimeric_a/b-barrel"/>
</dbReference>
<dbReference type="Gene3D" id="3.30.70.100">
    <property type="match status" value="1"/>
</dbReference>
<gene>
    <name evidence="1" type="ORF">GCM10008096_03120</name>
</gene>
<dbReference type="InterPro" id="IPR008000">
    <property type="entry name" value="Rham/fucose_mutarotase"/>
</dbReference>
<dbReference type="PANTHER" id="PTHR34389:SF2">
    <property type="entry name" value="L-RHAMNOSE MUTAROTASE"/>
    <property type="match status" value="1"/>
</dbReference>
<name>A0ABQ3GBT3_9MICC</name>
<evidence type="ECO:0000313" key="1">
    <source>
        <dbReference type="EMBL" id="GHD00169.1"/>
    </source>
</evidence>
<dbReference type="Pfam" id="PF05336">
    <property type="entry name" value="rhaM"/>
    <property type="match status" value="1"/>
</dbReference>
<dbReference type="Proteomes" id="UP000642819">
    <property type="component" value="Unassembled WGS sequence"/>
</dbReference>
<organism evidence="1 2">
    <name type="scientific">Zhihengliuella salsuginis</name>
    <dbReference type="NCBI Taxonomy" id="578222"/>
    <lineage>
        <taxon>Bacteria</taxon>
        <taxon>Bacillati</taxon>
        <taxon>Actinomycetota</taxon>
        <taxon>Actinomycetes</taxon>
        <taxon>Micrococcales</taxon>
        <taxon>Micrococcaceae</taxon>
        <taxon>Zhihengliuella</taxon>
    </lineage>
</organism>
<protein>
    <submittedName>
        <fullName evidence="1">L-rhamnose mutarotase</fullName>
    </submittedName>
</protein>
<accession>A0ABQ3GBT3</accession>
<reference evidence="2" key="1">
    <citation type="journal article" date="2019" name="Int. J. Syst. Evol. Microbiol.">
        <title>The Global Catalogue of Microorganisms (GCM) 10K type strain sequencing project: providing services to taxonomists for standard genome sequencing and annotation.</title>
        <authorList>
            <consortium name="The Broad Institute Genomics Platform"/>
            <consortium name="The Broad Institute Genome Sequencing Center for Infectious Disease"/>
            <person name="Wu L."/>
            <person name="Ma J."/>
        </authorList>
    </citation>
    <scope>NUCLEOTIDE SEQUENCE [LARGE SCALE GENOMIC DNA]</scope>
    <source>
        <strain evidence="2">KCTC 19466</strain>
    </source>
</reference>